<dbReference type="EMBL" id="BPLR01008435">
    <property type="protein sequence ID" value="GIY24656.1"/>
    <property type="molecule type" value="Genomic_DNA"/>
</dbReference>
<sequence length="118" mass="12668">MLSGGRTHGRDLQTELFRLVHPPWGKCISCHHRSPSPVLRTKNTIDRSTKRTQAGERLRHKNGPVLGLKGTEPQAAIAGLLWQLPLSAPGSEGETSGPVIVDLGVMESGATSRTARKG</sequence>
<reference evidence="2 3" key="1">
    <citation type="submission" date="2021-06" db="EMBL/GenBank/DDBJ databases">
        <title>Caerostris extrusa draft genome.</title>
        <authorList>
            <person name="Kono N."/>
            <person name="Arakawa K."/>
        </authorList>
    </citation>
    <scope>NUCLEOTIDE SEQUENCE [LARGE SCALE GENOMIC DNA]</scope>
</reference>
<feature type="region of interest" description="Disordered" evidence="1">
    <location>
        <begin position="35"/>
        <end position="68"/>
    </location>
</feature>
<protein>
    <submittedName>
        <fullName evidence="2">Uncharacterized protein</fullName>
    </submittedName>
</protein>
<evidence type="ECO:0000256" key="1">
    <source>
        <dbReference type="SAM" id="MobiDB-lite"/>
    </source>
</evidence>
<dbReference type="Proteomes" id="UP001054945">
    <property type="component" value="Unassembled WGS sequence"/>
</dbReference>
<accession>A0AAV4RW93</accession>
<feature type="compositionally biased region" description="Basic and acidic residues" evidence="1">
    <location>
        <begin position="43"/>
        <end position="57"/>
    </location>
</feature>
<proteinExistence type="predicted"/>
<organism evidence="2 3">
    <name type="scientific">Caerostris extrusa</name>
    <name type="common">Bark spider</name>
    <name type="synonym">Caerostris bankana</name>
    <dbReference type="NCBI Taxonomy" id="172846"/>
    <lineage>
        <taxon>Eukaryota</taxon>
        <taxon>Metazoa</taxon>
        <taxon>Ecdysozoa</taxon>
        <taxon>Arthropoda</taxon>
        <taxon>Chelicerata</taxon>
        <taxon>Arachnida</taxon>
        <taxon>Araneae</taxon>
        <taxon>Araneomorphae</taxon>
        <taxon>Entelegynae</taxon>
        <taxon>Araneoidea</taxon>
        <taxon>Araneidae</taxon>
        <taxon>Caerostris</taxon>
    </lineage>
</organism>
<name>A0AAV4RW93_CAEEX</name>
<evidence type="ECO:0000313" key="3">
    <source>
        <dbReference type="Proteomes" id="UP001054945"/>
    </source>
</evidence>
<evidence type="ECO:0000313" key="2">
    <source>
        <dbReference type="EMBL" id="GIY24656.1"/>
    </source>
</evidence>
<keyword evidence="3" id="KW-1185">Reference proteome</keyword>
<gene>
    <name evidence="2" type="ORF">CEXT_587111</name>
</gene>
<dbReference type="AlphaFoldDB" id="A0AAV4RW93"/>
<comment type="caution">
    <text evidence="2">The sequence shown here is derived from an EMBL/GenBank/DDBJ whole genome shotgun (WGS) entry which is preliminary data.</text>
</comment>